<feature type="domain" description="TraD/TraG TraM recognition site" evidence="7">
    <location>
        <begin position="674"/>
        <end position="755"/>
    </location>
</feature>
<reference evidence="8 9" key="1">
    <citation type="submission" date="2020-08" db="EMBL/GenBank/DDBJ databases">
        <title>Genomic Encyclopedia of Type Strains, Phase IV (KMG-IV): sequencing the most valuable type-strain genomes for metagenomic binning, comparative biology and taxonomic classification.</title>
        <authorList>
            <person name="Goeker M."/>
        </authorList>
    </citation>
    <scope>NUCLEOTIDE SEQUENCE [LARGE SCALE GENOMIC DNA]</scope>
    <source>
        <strain evidence="8 9">DSM 25024</strain>
    </source>
</reference>
<dbReference type="PANTHER" id="PTHR37937:SF1">
    <property type="entry name" value="CONJUGATIVE TRANSFER: DNA TRANSPORT"/>
    <property type="match status" value="1"/>
</dbReference>
<dbReference type="Pfam" id="PF12696">
    <property type="entry name" value="TraG-D_C"/>
    <property type="match status" value="1"/>
</dbReference>
<evidence type="ECO:0000259" key="7">
    <source>
        <dbReference type="Pfam" id="PF12696"/>
    </source>
</evidence>
<dbReference type="GO" id="GO:0005886">
    <property type="term" value="C:plasma membrane"/>
    <property type="evidence" value="ECO:0007669"/>
    <property type="project" value="UniProtKB-SubCell"/>
</dbReference>
<sequence length="884" mass="95939">MGILSRLVARRADRFMRSLETGRYTDDLAKGDRLAYAREHWPEDQYPTLYKDIPDDIRRPLVWDGRLLDGDDAGWLMWRHLSPEIVREALIGSGEKAIRFASILTAIMLVCWVQVLLPFRLNLGLATELFTSSMPLFAKILALGSYVATSLAMGYALAFVYRLAGGGNPLARARCFKAAFLVVYLVSWVGTSALQTVVMSAGVPSDLLGLSPSSALLTMQQAGNSVLERSGVPYPAWAEEVGDWTPVAWYYVAVFLSYVARVPGLIGALLAAVILFAASSYALWSFGFWRTLRTWTHETGAPYAVPTRDALLFWKSKADGRRDTEYRAYARQVEDAAGRLATSPLIPVGTATGVLRARGDMKAPVRGQLVAYDGESIRNHTLVLGDTGSGKTRDVLRPLFKRIMSAAWGDTHKIGAYVTDGKGTLWRDLLPLVADRSDVIVIGTGEGHYGVDLLAGMSPLEVASTFKSVGGQVGGSSGKDEFWTESASLLIMHAATIAAILEGRDEYLSEHWSDAYSPRPYSLSGLLRLATDEAVQKAALEALLSWQAEALAIEGTGGPTLLRIEVVQPSVAWLVETWGAMAAQTKSGVVANVNAVLGKLAGAGELSARFADGTFARSVDVDHALAGGVVMIAVGDTEYGTAGRVVSTWLKQRLMVLAKRRLVTDPEACRNTSVALVADEYQMLVTAGQDSDTTFWNIARETGLFLLAATQSVAALEQAIGDEQTANILNLLRNKIVLSTGEIATIEYITKLAGDLPQGFEPDDGFYATHAVREAAYPEQAAKVVPAFPLPVSGAGLDHPRMQRPVGRDERFTPKFTQNKEAILSSKQASAWRAEDKSREALTGSLSNQPKIRHDELRQGQGFAFAMIYRAGIDRADILDLRSL</sequence>
<dbReference type="RefSeq" id="WP_183193323.1">
    <property type="nucleotide sequence ID" value="NZ_JACIDO010000017.1"/>
</dbReference>
<dbReference type="Proteomes" id="UP000531216">
    <property type="component" value="Unassembled WGS sequence"/>
</dbReference>
<evidence type="ECO:0000256" key="2">
    <source>
        <dbReference type="ARBA" id="ARBA00022475"/>
    </source>
</evidence>
<dbReference type="Gene3D" id="3.40.50.300">
    <property type="entry name" value="P-loop containing nucleotide triphosphate hydrolases"/>
    <property type="match status" value="1"/>
</dbReference>
<evidence type="ECO:0000256" key="3">
    <source>
        <dbReference type="ARBA" id="ARBA00022692"/>
    </source>
</evidence>
<keyword evidence="3 6" id="KW-0812">Transmembrane</keyword>
<feature type="transmembrane region" description="Helical" evidence="6">
    <location>
        <begin position="265"/>
        <end position="284"/>
    </location>
</feature>
<evidence type="ECO:0000313" key="9">
    <source>
        <dbReference type="Proteomes" id="UP000531216"/>
    </source>
</evidence>
<gene>
    <name evidence="8" type="ORF">GGR05_004252</name>
</gene>
<dbReference type="InterPro" id="IPR032689">
    <property type="entry name" value="TraG-D_C"/>
</dbReference>
<name>A0A7W6C436_9HYPH</name>
<proteinExistence type="predicted"/>
<keyword evidence="5 6" id="KW-0472">Membrane</keyword>
<feature type="transmembrane region" description="Helical" evidence="6">
    <location>
        <begin position="181"/>
        <end position="203"/>
    </location>
</feature>
<keyword evidence="2" id="KW-1003">Cell membrane</keyword>
<comment type="caution">
    <text evidence="8">The sequence shown here is derived from an EMBL/GenBank/DDBJ whole genome shotgun (WGS) entry which is preliminary data.</text>
</comment>
<evidence type="ECO:0000256" key="1">
    <source>
        <dbReference type="ARBA" id="ARBA00004651"/>
    </source>
</evidence>
<evidence type="ECO:0000256" key="6">
    <source>
        <dbReference type="SAM" id="Phobius"/>
    </source>
</evidence>
<keyword evidence="4 6" id="KW-1133">Transmembrane helix</keyword>
<dbReference type="PANTHER" id="PTHR37937">
    <property type="entry name" value="CONJUGATIVE TRANSFER: DNA TRANSPORT"/>
    <property type="match status" value="1"/>
</dbReference>
<dbReference type="InterPro" id="IPR051539">
    <property type="entry name" value="T4SS-coupling_protein"/>
</dbReference>
<dbReference type="EMBL" id="JACIDO010000017">
    <property type="protein sequence ID" value="MBB3938082.1"/>
    <property type="molecule type" value="Genomic_DNA"/>
</dbReference>
<accession>A0A7W6C436</accession>
<feature type="transmembrane region" description="Helical" evidence="6">
    <location>
        <begin position="97"/>
        <end position="117"/>
    </location>
</feature>
<organism evidence="8 9">
    <name type="scientific">Aureimonas phyllosphaerae</name>
    <dbReference type="NCBI Taxonomy" id="1166078"/>
    <lineage>
        <taxon>Bacteria</taxon>
        <taxon>Pseudomonadati</taxon>
        <taxon>Pseudomonadota</taxon>
        <taxon>Alphaproteobacteria</taxon>
        <taxon>Hyphomicrobiales</taxon>
        <taxon>Aurantimonadaceae</taxon>
        <taxon>Aureimonas</taxon>
    </lineage>
</organism>
<keyword evidence="9" id="KW-1185">Reference proteome</keyword>
<comment type="subcellular location">
    <subcellularLocation>
        <location evidence="1">Cell membrane</location>
        <topology evidence="1">Multi-pass membrane protein</topology>
    </subcellularLocation>
</comment>
<evidence type="ECO:0000256" key="4">
    <source>
        <dbReference type="ARBA" id="ARBA00022989"/>
    </source>
</evidence>
<dbReference type="AlphaFoldDB" id="A0A7W6C436"/>
<feature type="transmembrane region" description="Helical" evidence="6">
    <location>
        <begin position="137"/>
        <end position="161"/>
    </location>
</feature>
<dbReference type="InterPro" id="IPR027417">
    <property type="entry name" value="P-loop_NTPase"/>
</dbReference>
<dbReference type="SUPFAM" id="SSF52540">
    <property type="entry name" value="P-loop containing nucleoside triphosphate hydrolases"/>
    <property type="match status" value="1"/>
</dbReference>
<protein>
    <recommendedName>
        <fullName evidence="7">TraD/TraG TraM recognition site domain-containing protein</fullName>
    </recommendedName>
</protein>
<evidence type="ECO:0000313" key="8">
    <source>
        <dbReference type="EMBL" id="MBB3938082.1"/>
    </source>
</evidence>
<evidence type="ECO:0000256" key="5">
    <source>
        <dbReference type="ARBA" id="ARBA00023136"/>
    </source>
</evidence>